<comment type="caution">
    <text evidence="6">The sequence shown here is derived from an EMBL/GenBank/DDBJ whole genome shotgun (WGS) entry which is preliminary data.</text>
</comment>
<dbReference type="SUPFAM" id="SSF88713">
    <property type="entry name" value="Glycoside hydrolase/deacetylase"/>
    <property type="match status" value="1"/>
</dbReference>
<evidence type="ECO:0000313" key="6">
    <source>
        <dbReference type="EMBL" id="TYP73245.1"/>
    </source>
</evidence>
<evidence type="ECO:0000256" key="2">
    <source>
        <dbReference type="ARBA" id="ARBA00022723"/>
    </source>
</evidence>
<dbReference type="Gene3D" id="1.20.1270.50">
    <property type="entry name" value="Glycoside hydrolase family 38, central domain"/>
    <property type="match status" value="1"/>
</dbReference>
<dbReference type="Gene3D" id="2.70.98.30">
    <property type="entry name" value="Golgi alpha-mannosidase II, domain 4"/>
    <property type="match status" value="1"/>
</dbReference>
<proteinExistence type="inferred from homology"/>
<dbReference type="InterPro" id="IPR000602">
    <property type="entry name" value="Glyco_hydro_38_N"/>
</dbReference>
<dbReference type="EMBL" id="VNHS01000007">
    <property type="protein sequence ID" value="TYP73245.1"/>
    <property type="molecule type" value="Genomic_DNA"/>
</dbReference>
<dbReference type="Proteomes" id="UP000323257">
    <property type="component" value="Unassembled WGS sequence"/>
</dbReference>
<protein>
    <submittedName>
        <fullName evidence="6">Alpha-mannosidase</fullName>
    </submittedName>
</protein>
<gene>
    <name evidence="6" type="ORF">BCM02_107229</name>
</gene>
<dbReference type="SUPFAM" id="SSF88688">
    <property type="entry name" value="Families 57/38 glycoside transferase middle domain"/>
    <property type="match status" value="1"/>
</dbReference>
<dbReference type="Pfam" id="PF01074">
    <property type="entry name" value="Glyco_hydro_38N"/>
    <property type="match status" value="1"/>
</dbReference>
<name>A0A5S5C1D9_9BACL</name>
<dbReference type="Pfam" id="PF22907">
    <property type="entry name" value="Ams1-like_1st"/>
    <property type="match status" value="1"/>
</dbReference>
<reference evidence="6 7" key="1">
    <citation type="submission" date="2019-07" db="EMBL/GenBank/DDBJ databases">
        <title>Genomic Encyclopedia of Type Strains, Phase III (KMG-III): the genomes of soil and plant-associated and newly described type strains.</title>
        <authorList>
            <person name="Whitman W."/>
        </authorList>
    </citation>
    <scope>NUCLEOTIDE SEQUENCE [LARGE SCALE GENOMIC DNA]</scope>
    <source>
        <strain evidence="6 7">BL24</strain>
    </source>
</reference>
<dbReference type="RefSeq" id="WP_148930800.1">
    <property type="nucleotide sequence ID" value="NZ_VNHS01000007.1"/>
</dbReference>
<dbReference type="PANTHER" id="PTHR46017:SF1">
    <property type="entry name" value="ALPHA-MANNOSIDASE 2C1"/>
    <property type="match status" value="1"/>
</dbReference>
<dbReference type="Pfam" id="PF07748">
    <property type="entry name" value="Glyco_hydro_38C"/>
    <property type="match status" value="1"/>
</dbReference>
<dbReference type="Pfam" id="PF17677">
    <property type="entry name" value="Glyco_hydro38C2"/>
    <property type="match status" value="1"/>
</dbReference>
<dbReference type="InterPro" id="IPR011013">
    <property type="entry name" value="Gal_mutarotase_sf_dom"/>
</dbReference>
<keyword evidence="3" id="KW-0378">Hydrolase</keyword>
<dbReference type="InterPro" id="IPR011330">
    <property type="entry name" value="Glyco_hydro/deAcase_b/a-brl"/>
</dbReference>
<keyword evidence="7" id="KW-1185">Reference proteome</keyword>
<dbReference type="InterPro" id="IPR041147">
    <property type="entry name" value="GH38_C"/>
</dbReference>
<sequence length="1047" mass="119487">MSTNAHFERTMHSFLNKLKQRSFETVIPIPDWHIRSAEYVSPGDIRYTSEWRTIEVGEAWLETTAYFRAEAVVPPSLAGKPLELWFDNQGESLLFVNGEPRQGFDPNRSLCRISDSAVAGETYAFVIESCIRWQNFAHMKQNGLEYDRHLFRHAAWVNVNSEIEDLLYDLAVLAESVRVRSDHWAERLLIAAQRMIKPEAPLESLLAGVRETKLFLRQEWFDGAADKQGTTIIATGHSHLDLAYLWPAKESVRKTGRTFSNMLRLLERYPDFHFAQSQPAQYEYAKKHYPDLYDQIKRYVGEGRWQLVGGMYVEPDCNLTSGESLVRQIQYGQRFYMDEFGKHADICWLPDTFGYSAALPQLLAKSGYRYFYTCKLNYNSVNELPFHSFRWEGLDGSTIIGTLDAFGSYNGQMNLTELTGGIDRFKRKGHDGALLHVFGHGDGGGGVDAGMIERAKRYDKLPGMPAVKLGKAEDFFNQIESANPSFPHWCGELYFEWHQGTFTSQARVKKDNRRSEERLRDAELLGVLAGRIDRERFELLDEAWRLVLFNQFHDILPGTSQAETFLEAERDYGRVREIVDRLDAEAALSLVRRHSRREPSSDADKQDGRGSFIVLNTLSFPRTGWAFLPSVPEDPFLIVDASTGEEAMYDMGADGSVMIEAKDIPSVGFKRYEIRQGERNIPSDDVLVRVEDGCLVLENEYLRVRIRRQDGTIERIYDKSMDRDVLRVGGMAGNTLELFDELYDFYDAWNIAGESLKHGIPLLELDAIDILEQSSAAQAVRIVRSFRSSRIQQTIRLRRGSRELEFETEVDWQEERAMLKAGFELDIHADKATYDAAFGNVERSTRTNTSWERAQYEVPAHQWADVSEANYGAALLNDCKYGYDCKHGKLRITLLKSAKYPDDTADLGKHAFRYALFCHEGDWRTAKVDEAGQCFNVPLRIIPVQGRDGMVSDEKSFLQLSATGIFLSALKFVQTQAGEPASIIIRLYENQGARRAADIRWAGNPIREVHECDLLEQDKTPTASGPQSFQTAFLPYEVKTFRLVLEP</sequence>
<comment type="similarity">
    <text evidence="1">Belongs to the glycosyl hydrolase 38 family.</text>
</comment>
<accession>A0A5S5C1D9</accession>
<dbReference type="GO" id="GO:0006013">
    <property type="term" value="P:mannose metabolic process"/>
    <property type="evidence" value="ECO:0007669"/>
    <property type="project" value="InterPro"/>
</dbReference>
<dbReference type="SMART" id="SM00872">
    <property type="entry name" value="Alpha-mann_mid"/>
    <property type="match status" value="1"/>
</dbReference>
<keyword evidence="4" id="KW-0326">Glycosidase</keyword>
<dbReference type="OrthoDB" id="9772207at2"/>
<dbReference type="InterPro" id="IPR028995">
    <property type="entry name" value="Glyco_hydro_57/38_cen_sf"/>
</dbReference>
<evidence type="ECO:0000256" key="1">
    <source>
        <dbReference type="ARBA" id="ARBA00009792"/>
    </source>
</evidence>
<dbReference type="GO" id="GO:0009313">
    <property type="term" value="P:oligosaccharide catabolic process"/>
    <property type="evidence" value="ECO:0007669"/>
    <property type="project" value="TreeGrafter"/>
</dbReference>
<dbReference type="AlphaFoldDB" id="A0A5S5C1D9"/>
<evidence type="ECO:0000256" key="3">
    <source>
        <dbReference type="ARBA" id="ARBA00022801"/>
    </source>
</evidence>
<keyword evidence="2" id="KW-0479">Metal-binding</keyword>
<feature type="domain" description="Glycoside hydrolase family 38 central" evidence="5">
    <location>
        <begin position="496"/>
        <end position="572"/>
    </location>
</feature>
<dbReference type="GO" id="GO:0004559">
    <property type="term" value="F:alpha-mannosidase activity"/>
    <property type="evidence" value="ECO:0007669"/>
    <property type="project" value="InterPro"/>
</dbReference>
<dbReference type="InterPro" id="IPR054723">
    <property type="entry name" value="Ams1-like_N"/>
</dbReference>
<dbReference type="Pfam" id="PF09261">
    <property type="entry name" value="Alpha-mann_mid"/>
    <property type="match status" value="1"/>
</dbReference>
<dbReference type="InterPro" id="IPR037094">
    <property type="entry name" value="Glyco_hydro_38_cen_sf"/>
</dbReference>
<evidence type="ECO:0000259" key="5">
    <source>
        <dbReference type="SMART" id="SM00872"/>
    </source>
</evidence>
<dbReference type="InterPro" id="IPR027291">
    <property type="entry name" value="Glyco_hydro_38_N_sf"/>
</dbReference>
<evidence type="ECO:0000313" key="7">
    <source>
        <dbReference type="Proteomes" id="UP000323257"/>
    </source>
</evidence>
<dbReference type="InterPro" id="IPR011682">
    <property type="entry name" value="Glyco_hydro_38_C"/>
</dbReference>
<dbReference type="SUPFAM" id="SSF74650">
    <property type="entry name" value="Galactose mutarotase-like"/>
    <property type="match status" value="1"/>
</dbReference>
<dbReference type="GO" id="GO:0030246">
    <property type="term" value="F:carbohydrate binding"/>
    <property type="evidence" value="ECO:0007669"/>
    <property type="project" value="InterPro"/>
</dbReference>
<dbReference type="FunFam" id="3.20.110.10:FF:000002">
    <property type="entry name" value="alpha-mannosidase 2C1 isoform X1"/>
    <property type="match status" value="1"/>
</dbReference>
<dbReference type="Gene3D" id="3.20.110.10">
    <property type="entry name" value="Glycoside hydrolase 38, N terminal domain"/>
    <property type="match status" value="1"/>
</dbReference>
<dbReference type="CDD" id="cd10789">
    <property type="entry name" value="GH38N_AMII_ER_cytosolic"/>
    <property type="match status" value="1"/>
</dbReference>
<dbReference type="GO" id="GO:0046872">
    <property type="term" value="F:metal ion binding"/>
    <property type="evidence" value="ECO:0007669"/>
    <property type="project" value="UniProtKB-KW"/>
</dbReference>
<organism evidence="6 7">
    <name type="scientific">Paenibacillus methanolicus</name>
    <dbReference type="NCBI Taxonomy" id="582686"/>
    <lineage>
        <taxon>Bacteria</taxon>
        <taxon>Bacillati</taxon>
        <taxon>Bacillota</taxon>
        <taxon>Bacilli</taxon>
        <taxon>Bacillales</taxon>
        <taxon>Paenibacillaceae</taxon>
        <taxon>Paenibacillus</taxon>
    </lineage>
</organism>
<dbReference type="PANTHER" id="PTHR46017">
    <property type="entry name" value="ALPHA-MANNOSIDASE 2C1"/>
    <property type="match status" value="1"/>
</dbReference>
<evidence type="ECO:0000256" key="4">
    <source>
        <dbReference type="ARBA" id="ARBA00023295"/>
    </source>
</evidence>
<dbReference type="InterPro" id="IPR015341">
    <property type="entry name" value="Glyco_hydro_38_cen"/>
</dbReference>